<evidence type="ECO:0000313" key="2">
    <source>
        <dbReference type="Proteomes" id="UP000250235"/>
    </source>
</evidence>
<name>A0A2Z7C3K6_9LAMI</name>
<gene>
    <name evidence="1" type="ORF">F511_36535</name>
</gene>
<organism evidence="1 2">
    <name type="scientific">Dorcoceras hygrometricum</name>
    <dbReference type="NCBI Taxonomy" id="472368"/>
    <lineage>
        <taxon>Eukaryota</taxon>
        <taxon>Viridiplantae</taxon>
        <taxon>Streptophyta</taxon>
        <taxon>Embryophyta</taxon>
        <taxon>Tracheophyta</taxon>
        <taxon>Spermatophyta</taxon>
        <taxon>Magnoliopsida</taxon>
        <taxon>eudicotyledons</taxon>
        <taxon>Gunneridae</taxon>
        <taxon>Pentapetalae</taxon>
        <taxon>asterids</taxon>
        <taxon>lamiids</taxon>
        <taxon>Lamiales</taxon>
        <taxon>Gesneriaceae</taxon>
        <taxon>Didymocarpoideae</taxon>
        <taxon>Trichosporeae</taxon>
        <taxon>Loxocarpinae</taxon>
        <taxon>Dorcoceras</taxon>
    </lineage>
</organism>
<keyword evidence="2" id="KW-1185">Reference proteome</keyword>
<dbReference type="AlphaFoldDB" id="A0A2Z7C3K6"/>
<dbReference type="EMBL" id="KQ999446">
    <property type="protein sequence ID" value="KZV41486.1"/>
    <property type="molecule type" value="Genomic_DNA"/>
</dbReference>
<evidence type="ECO:0000313" key="1">
    <source>
        <dbReference type="EMBL" id="KZV41486.1"/>
    </source>
</evidence>
<accession>A0A2Z7C3K6</accession>
<sequence length="140" mass="15514">MLLVCPLDPFRHLIQIVSADSSSDDVMLYVGIEVADISFAAARAAASYDDVSGAMSFEFWLIELVLRSNSALHWILLHLTTELLLHQAGEPAWCSLRPGKHSAVLARTSPHCSSVDIFNCSSLDIPLLFQFGYLFVFSRQ</sequence>
<reference evidence="1 2" key="1">
    <citation type="journal article" date="2015" name="Proc. Natl. Acad. Sci. U.S.A.">
        <title>The resurrection genome of Boea hygrometrica: A blueprint for survival of dehydration.</title>
        <authorList>
            <person name="Xiao L."/>
            <person name="Yang G."/>
            <person name="Zhang L."/>
            <person name="Yang X."/>
            <person name="Zhao S."/>
            <person name="Ji Z."/>
            <person name="Zhou Q."/>
            <person name="Hu M."/>
            <person name="Wang Y."/>
            <person name="Chen M."/>
            <person name="Xu Y."/>
            <person name="Jin H."/>
            <person name="Xiao X."/>
            <person name="Hu G."/>
            <person name="Bao F."/>
            <person name="Hu Y."/>
            <person name="Wan P."/>
            <person name="Li L."/>
            <person name="Deng X."/>
            <person name="Kuang T."/>
            <person name="Xiang C."/>
            <person name="Zhu J.K."/>
            <person name="Oliver M.J."/>
            <person name="He Y."/>
        </authorList>
    </citation>
    <scope>NUCLEOTIDE SEQUENCE [LARGE SCALE GENOMIC DNA]</scope>
    <source>
        <strain evidence="2">cv. XS01</strain>
    </source>
</reference>
<protein>
    <submittedName>
        <fullName evidence="1">Uncharacterized protein</fullName>
    </submittedName>
</protein>
<dbReference type="Proteomes" id="UP000250235">
    <property type="component" value="Unassembled WGS sequence"/>
</dbReference>
<proteinExistence type="predicted"/>